<accession>A0A7W6RAH9</accession>
<feature type="region of interest" description="Disordered" evidence="1">
    <location>
        <begin position="266"/>
        <end position="294"/>
    </location>
</feature>
<reference evidence="2 3" key="1">
    <citation type="submission" date="2020-08" db="EMBL/GenBank/DDBJ databases">
        <title>Genome sequencing of Purple Non-Sulfur Bacteria from various extreme environments.</title>
        <authorList>
            <person name="Mayer M."/>
        </authorList>
    </citation>
    <scope>NUCLEOTIDE SEQUENCE [LARGE SCALE GENOMIC DNA]</scope>
    <source>
        <strain evidence="2 3">JA131</strain>
    </source>
</reference>
<comment type="caution">
    <text evidence="2">The sequence shown here is derived from an EMBL/GenBank/DDBJ whole genome shotgun (WGS) entry which is preliminary data.</text>
</comment>
<sequence length="294" mass="29976">MEAVDVCARIVDHGLRLLKMDAKAAARIGLAGLHICPGHPFAAQLWLDGVDGVHGLEVLPEAGPAPLMPDGAGRADLLVRFFPAVDSPALTALTGDERALRRDPGFDGTGAPDRALTRALFETPLFGVGLLRLALDPAGAVMAVQGVSGTAAGWAGTRPLHDLLMTVLAFVHRVAPLAVVGLDGSGQECGAVDGLHAVLPWSPAHPAPAGDAPTIGAEPFVAAARAGGPLLAPPAAPARWWSAGGWEAVPEAALCACHAGDGGHDGHVSPHHHHHDHDHHHRQEAGLAPAGSGS</sequence>
<evidence type="ECO:0000313" key="2">
    <source>
        <dbReference type="EMBL" id="MBB4264924.1"/>
    </source>
</evidence>
<evidence type="ECO:0000313" key="3">
    <source>
        <dbReference type="Proteomes" id="UP000554286"/>
    </source>
</evidence>
<dbReference type="AlphaFoldDB" id="A0A7W6RAH9"/>
<protein>
    <submittedName>
        <fullName evidence="2">Uncharacterized protein</fullName>
    </submittedName>
</protein>
<evidence type="ECO:0000256" key="1">
    <source>
        <dbReference type="SAM" id="MobiDB-lite"/>
    </source>
</evidence>
<dbReference type="EMBL" id="JACIGK010000003">
    <property type="protein sequence ID" value="MBB4264924.1"/>
    <property type="molecule type" value="Genomic_DNA"/>
</dbReference>
<proteinExistence type="predicted"/>
<organism evidence="2 3">
    <name type="scientific">Roseospira visakhapatnamensis</name>
    <dbReference type="NCBI Taxonomy" id="390880"/>
    <lineage>
        <taxon>Bacteria</taxon>
        <taxon>Pseudomonadati</taxon>
        <taxon>Pseudomonadota</taxon>
        <taxon>Alphaproteobacteria</taxon>
        <taxon>Rhodospirillales</taxon>
        <taxon>Rhodospirillaceae</taxon>
        <taxon>Roseospira</taxon>
    </lineage>
</organism>
<keyword evidence="3" id="KW-1185">Reference proteome</keyword>
<dbReference type="Proteomes" id="UP000554286">
    <property type="component" value="Unassembled WGS sequence"/>
</dbReference>
<feature type="compositionally biased region" description="Basic residues" evidence="1">
    <location>
        <begin position="269"/>
        <end position="282"/>
    </location>
</feature>
<name>A0A7W6RAH9_9PROT</name>
<dbReference type="RefSeq" id="WP_221238293.1">
    <property type="nucleotide sequence ID" value="NZ_JACIGK010000003.1"/>
</dbReference>
<gene>
    <name evidence="2" type="ORF">GGD89_000535</name>
</gene>